<organism evidence="3 4">
    <name type="scientific">Qiania dongpingensis</name>
    <dbReference type="NCBI Taxonomy" id="2763669"/>
    <lineage>
        <taxon>Bacteria</taxon>
        <taxon>Bacillati</taxon>
        <taxon>Bacillota</taxon>
        <taxon>Clostridia</taxon>
        <taxon>Lachnospirales</taxon>
        <taxon>Lachnospiraceae</taxon>
        <taxon>Qiania</taxon>
    </lineage>
</organism>
<dbReference type="Pfam" id="PF01627">
    <property type="entry name" value="Hpt"/>
    <property type="match status" value="1"/>
</dbReference>
<evidence type="ECO:0000259" key="2">
    <source>
        <dbReference type="PROSITE" id="PS50894"/>
    </source>
</evidence>
<dbReference type="RefSeq" id="WP_249301478.1">
    <property type="nucleotide sequence ID" value="NZ_CP060634.1"/>
</dbReference>
<accession>A0A7G9G1X6</accession>
<dbReference type="KEGG" id="qdo:H9Q78_10135"/>
<sequence length="121" mass="13656">MSGFRETFEAYGGDYQNTMARFLENEAFYLRLLNMLFQDDNMEKLGESLRAGDLTGAFEAAHTLKGVVGNLGLVPLYAAVCAVVEPLRNREERSDYAAMYDVIRTEFQNVENLRQDLMGGN</sequence>
<dbReference type="GO" id="GO:0000160">
    <property type="term" value="P:phosphorelay signal transduction system"/>
    <property type="evidence" value="ECO:0007669"/>
    <property type="project" value="InterPro"/>
</dbReference>
<dbReference type="EMBL" id="CP060634">
    <property type="protein sequence ID" value="QNM04808.1"/>
    <property type="molecule type" value="Genomic_DNA"/>
</dbReference>
<evidence type="ECO:0000313" key="3">
    <source>
        <dbReference type="EMBL" id="QNM04808.1"/>
    </source>
</evidence>
<proteinExistence type="predicted"/>
<dbReference type="AlphaFoldDB" id="A0A7G9G1X6"/>
<dbReference type="InterPro" id="IPR036641">
    <property type="entry name" value="HPT_dom_sf"/>
</dbReference>
<keyword evidence="4" id="KW-1185">Reference proteome</keyword>
<dbReference type="Gene3D" id="1.20.120.160">
    <property type="entry name" value="HPT domain"/>
    <property type="match status" value="1"/>
</dbReference>
<dbReference type="SUPFAM" id="SSF47226">
    <property type="entry name" value="Histidine-containing phosphotransfer domain, HPT domain"/>
    <property type="match status" value="1"/>
</dbReference>
<dbReference type="InterPro" id="IPR008207">
    <property type="entry name" value="Sig_transdc_His_kin_Hpt_dom"/>
</dbReference>
<gene>
    <name evidence="3" type="ORF">H9Q78_10135</name>
</gene>
<evidence type="ECO:0000313" key="4">
    <source>
        <dbReference type="Proteomes" id="UP000515823"/>
    </source>
</evidence>
<evidence type="ECO:0000256" key="1">
    <source>
        <dbReference type="PROSITE-ProRule" id="PRU00110"/>
    </source>
</evidence>
<keyword evidence="1" id="KW-0597">Phosphoprotein</keyword>
<name>A0A7G9G1X6_9FIRM</name>
<reference evidence="3 4" key="1">
    <citation type="submission" date="2020-08" db="EMBL/GenBank/DDBJ databases">
        <authorList>
            <person name="Liu C."/>
            <person name="Sun Q."/>
        </authorList>
    </citation>
    <scope>NUCLEOTIDE SEQUENCE [LARGE SCALE GENOMIC DNA]</scope>
    <source>
        <strain evidence="3 4">NSJ-38</strain>
    </source>
</reference>
<feature type="modified residue" description="Phosphohistidine" evidence="1">
    <location>
        <position position="62"/>
    </location>
</feature>
<dbReference type="Proteomes" id="UP000515823">
    <property type="component" value="Chromosome"/>
</dbReference>
<dbReference type="PROSITE" id="PS50894">
    <property type="entry name" value="HPT"/>
    <property type="match status" value="1"/>
</dbReference>
<feature type="domain" description="HPt" evidence="2">
    <location>
        <begin position="23"/>
        <end position="120"/>
    </location>
</feature>
<protein>
    <submittedName>
        <fullName evidence="3">Hpt domain-containing protein</fullName>
    </submittedName>
</protein>